<gene>
    <name evidence="2" type="ORF">A4A49_64964</name>
</gene>
<evidence type="ECO:0000313" key="2">
    <source>
        <dbReference type="EMBL" id="OIT20140.1"/>
    </source>
</evidence>
<keyword evidence="3" id="KW-1185">Reference proteome</keyword>
<proteinExistence type="predicted"/>
<feature type="transmembrane region" description="Helical" evidence="1">
    <location>
        <begin position="63"/>
        <end position="80"/>
    </location>
</feature>
<protein>
    <recommendedName>
        <fullName evidence="4">Reverse transcriptase zinc-binding domain-containing protein</fullName>
    </recommendedName>
</protein>
<feature type="non-terminal residue" evidence="2">
    <location>
        <position position="1"/>
    </location>
</feature>
<comment type="caution">
    <text evidence="2">The sequence shown here is derived from an EMBL/GenBank/DDBJ whole genome shotgun (WGS) entry which is preliminary data.</text>
</comment>
<evidence type="ECO:0000313" key="3">
    <source>
        <dbReference type="Proteomes" id="UP000187609"/>
    </source>
</evidence>
<dbReference type="Proteomes" id="UP000187609">
    <property type="component" value="Unassembled WGS sequence"/>
</dbReference>
<keyword evidence="1" id="KW-0812">Transmembrane</keyword>
<dbReference type="AlphaFoldDB" id="A0A1J6JUH1"/>
<feature type="non-terminal residue" evidence="2">
    <location>
        <position position="118"/>
    </location>
</feature>
<name>A0A1J6JUH1_NICAT</name>
<reference evidence="2" key="1">
    <citation type="submission" date="2016-11" db="EMBL/GenBank/DDBJ databases">
        <title>The genome of Nicotiana attenuata.</title>
        <authorList>
            <person name="Xu S."/>
            <person name="Brockmoeller T."/>
            <person name="Gaquerel E."/>
            <person name="Navarro A."/>
            <person name="Kuhl H."/>
            <person name="Gase K."/>
            <person name="Ling Z."/>
            <person name="Zhou W."/>
            <person name="Kreitzer C."/>
            <person name="Stanke M."/>
            <person name="Tang H."/>
            <person name="Lyons E."/>
            <person name="Pandey P."/>
            <person name="Pandey S.P."/>
            <person name="Timmermann B."/>
            <person name="Baldwin I.T."/>
        </authorList>
    </citation>
    <scope>NUCLEOTIDE SEQUENCE [LARGE SCALE GENOMIC DNA]</scope>
    <source>
        <strain evidence="2">UT</strain>
    </source>
</reference>
<dbReference type="EMBL" id="MJEQ01005681">
    <property type="protein sequence ID" value="OIT20140.1"/>
    <property type="molecule type" value="Genomic_DNA"/>
</dbReference>
<keyword evidence="1" id="KW-0472">Membrane</keyword>
<sequence length="118" mass="14106">LKFGIQIPQQCIFCKVFDHLFFECTMTKEIWSRLLKWLGHSRPIRDWQSEVTWINQGATKKNGYWAIVTYVFGMLIYTIWRDRNKLRFNDRNKLRFHGGTTSVSSICREIAIHIHTRG</sequence>
<organism evidence="2 3">
    <name type="scientific">Nicotiana attenuata</name>
    <name type="common">Coyote tobacco</name>
    <dbReference type="NCBI Taxonomy" id="49451"/>
    <lineage>
        <taxon>Eukaryota</taxon>
        <taxon>Viridiplantae</taxon>
        <taxon>Streptophyta</taxon>
        <taxon>Embryophyta</taxon>
        <taxon>Tracheophyta</taxon>
        <taxon>Spermatophyta</taxon>
        <taxon>Magnoliopsida</taxon>
        <taxon>eudicotyledons</taxon>
        <taxon>Gunneridae</taxon>
        <taxon>Pentapetalae</taxon>
        <taxon>asterids</taxon>
        <taxon>lamiids</taxon>
        <taxon>Solanales</taxon>
        <taxon>Solanaceae</taxon>
        <taxon>Nicotianoideae</taxon>
        <taxon>Nicotianeae</taxon>
        <taxon>Nicotiana</taxon>
    </lineage>
</organism>
<evidence type="ECO:0000256" key="1">
    <source>
        <dbReference type="SAM" id="Phobius"/>
    </source>
</evidence>
<accession>A0A1J6JUH1</accession>
<evidence type="ECO:0008006" key="4">
    <source>
        <dbReference type="Google" id="ProtNLM"/>
    </source>
</evidence>
<keyword evidence="1" id="KW-1133">Transmembrane helix</keyword>